<dbReference type="PROSITE" id="PS51077">
    <property type="entry name" value="HTH_ICLR"/>
    <property type="match status" value="1"/>
</dbReference>
<evidence type="ECO:0000313" key="7">
    <source>
        <dbReference type="EMBL" id="MFC0080628.1"/>
    </source>
</evidence>
<dbReference type="Gene3D" id="3.30.450.40">
    <property type="match status" value="1"/>
</dbReference>
<dbReference type="PANTHER" id="PTHR30136">
    <property type="entry name" value="HELIX-TURN-HELIX TRANSCRIPTIONAL REGULATOR, ICLR FAMILY"/>
    <property type="match status" value="1"/>
</dbReference>
<protein>
    <submittedName>
        <fullName evidence="7">IclR family transcriptional regulator C-terminal domain-containing protein</fullName>
    </submittedName>
</protein>
<accession>A0ABV6BYW0</accession>
<dbReference type="InterPro" id="IPR036390">
    <property type="entry name" value="WH_DNA-bd_sf"/>
</dbReference>
<dbReference type="RefSeq" id="WP_377787039.1">
    <property type="nucleotide sequence ID" value="NZ_JBHLYQ010000002.1"/>
</dbReference>
<evidence type="ECO:0000256" key="3">
    <source>
        <dbReference type="ARBA" id="ARBA00023163"/>
    </source>
</evidence>
<comment type="caution">
    <text evidence="7">The sequence shown here is derived from an EMBL/GenBank/DDBJ whole genome shotgun (WGS) entry which is preliminary data.</text>
</comment>
<evidence type="ECO:0000259" key="5">
    <source>
        <dbReference type="PROSITE" id="PS51077"/>
    </source>
</evidence>
<reference evidence="7 8" key="1">
    <citation type="submission" date="2024-09" db="EMBL/GenBank/DDBJ databases">
        <authorList>
            <person name="Sun Q."/>
            <person name="Mori K."/>
        </authorList>
    </citation>
    <scope>NUCLEOTIDE SEQUENCE [LARGE SCALE GENOMIC DNA]</scope>
    <source>
        <strain evidence="7 8">JCM 15389</strain>
    </source>
</reference>
<dbReference type="InterPro" id="IPR029016">
    <property type="entry name" value="GAF-like_dom_sf"/>
</dbReference>
<evidence type="ECO:0000256" key="1">
    <source>
        <dbReference type="ARBA" id="ARBA00023015"/>
    </source>
</evidence>
<keyword evidence="2" id="KW-0238">DNA-binding</keyword>
<evidence type="ECO:0000313" key="8">
    <source>
        <dbReference type="Proteomes" id="UP001589788"/>
    </source>
</evidence>
<proteinExistence type="predicted"/>
<dbReference type="EMBL" id="JBHLYQ010000002">
    <property type="protein sequence ID" value="MFC0080628.1"/>
    <property type="molecule type" value="Genomic_DNA"/>
</dbReference>
<evidence type="ECO:0000259" key="6">
    <source>
        <dbReference type="PROSITE" id="PS51078"/>
    </source>
</evidence>
<dbReference type="InterPro" id="IPR050707">
    <property type="entry name" value="HTH_MetabolicPath_Reg"/>
</dbReference>
<dbReference type="InterPro" id="IPR036388">
    <property type="entry name" value="WH-like_DNA-bd_sf"/>
</dbReference>
<dbReference type="PROSITE" id="PS51078">
    <property type="entry name" value="ICLR_ED"/>
    <property type="match status" value="1"/>
</dbReference>
<sequence length="290" mass="31357">MTRRSTAPEFIEALARGLDVIRAFRSGDRELTLAELAGRVDLARPTVRRILLTLEELGYVRAGARGYSLTARVLDLGLAYVQSVGLWDVVAPHLERLSRQTGESCSIAELDGSDVVYVARVAVPKVVGLAVRIGTRFPAYATSLGKVMLAALGAKELDRVLRIPSRSEVRPLWQPTRAELAADLAAVRTQGWALTDEQLAKGIRSVGAPIRRPDGTVVAAVNVNTHVLETPVEHLVGHHLPRLLQARDAIEADLARLEALPLRQRTHASGARTLAAAGGPDGLARPSRRR</sequence>
<dbReference type="Gene3D" id="1.10.10.10">
    <property type="entry name" value="Winged helix-like DNA-binding domain superfamily/Winged helix DNA-binding domain"/>
    <property type="match status" value="1"/>
</dbReference>
<dbReference type="Pfam" id="PF09339">
    <property type="entry name" value="HTH_IclR"/>
    <property type="match status" value="1"/>
</dbReference>
<dbReference type="Pfam" id="PF01614">
    <property type="entry name" value="IclR_C"/>
    <property type="match status" value="1"/>
</dbReference>
<evidence type="ECO:0000256" key="2">
    <source>
        <dbReference type="ARBA" id="ARBA00023125"/>
    </source>
</evidence>
<feature type="domain" description="HTH iclR-type" evidence="5">
    <location>
        <begin position="11"/>
        <end position="71"/>
    </location>
</feature>
<dbReference type="PANTHER" id="PTHR30136:SF34">
    <property type="entry name" value="TRANSCRIPTIONAL REGULATOR"/>
    <property type="match status" value="1"/>
</dbReference>
<dbReference type="SMART" id="SM00346">
    <property type="entry name" value="HTH_ICLR"/>
    <property type="match status" value="1"/>
</dbReference>
<name>A0ABV6BYW0_9ACTN</name>
<feature type="region of interest" description="Disordered" evidence="4">
    <location>
        <begin position="270"/>
        <end position="290"/>
    </location>
</feature>
<dbReference type="SUPFAM" id="SSF46785">
    <property type="entry name" value="Winged helix' DNA-binding domain"/>
    <property type="match status" value="1"/>
</dbReference>
<evidence type="ECO:0000256" key="4">
    <source>
        <dbReference type="SAM" id="MobiDB-lite"/>
    </source>
</evidence>
<dbReference type="InterPro" id="IPR014757">
    <property type="entry name" value="Tscrpt_reg_IclR_C"/>
</dbReference>
<gene>
    <name evidence="7" type="ORF">ACFFRE_00460</name>
</gene>
<feature type="domain" description="IclR-ED" evidence="6">
    <location>
        <begin position="72"/>
        <end position="256"/>
    </location>
</feature>
<dbReference type="Proteomes" id="UP001589788">
    <property type="component" value="Unassembled WGS sequence"/>
</dbReference>
<dbReference type="InterPro" id="IPR005471">
    <property type="entry name" value="Tscrpt_reg_IclR_N"/>
</dbReference>
<keyword evidence="1" id="KW-0805">Transcription regulation</keyword>
<keyword evidence="3" id="KW-0804">Transcription</keyword>
<dbReference type="SUPFAM" id="SSF55781">
    <property type="entry name" value="GAF domain-like"/>
    <property type="match status" value="1"/>
</dbReference>
<keyword evidence="8" id="KW-1185">Reference proteome</keyword>
<organism evidence="7 8">
    <name type="scientific">Aciditerrimonas ferrireducens</name>
    <dbReference type="NCBI Taxonomy" id="667306"/>
    <lineage>
        <taxon>Bacteria</taxon>
        <taxon>Bacillati</taxon>
        <taxon>Actinomycetota</taxon>
        <taxon>Acidimicrobiia</taxon>
        <taxon>Acidimicrobiales</taxon>
        <taxon>Acidimicrobiaceae</taxon>
        <taxon>Aciditerrimonas</taxon>
    </lineage>
</organism>